<evidence type="ECO:0000313" key="5">
    <source>
        <dbReference type="Proteomes" id="UP000182045"/>
    </source>
</evidence>
<evidence type="ECO:0000256" key="1">
    <source>
        <dbReference type="ARBA" id="ARBA00009387"/>
    </source>
</evidence>
<feature type="domain" description="Transglycosylase SLT" evidence="3">
    <location>
        <begin position="114"/>
        <end position="167"/>
    </location>
</feature>
<evidence type="ECO:0000313" key="4">
    <source>
        <dbReference type="EMBL" id="CUX81600.1"/>
    </source>
</evidence>
<keyword evidence="2" id="KW-0732">Signal</keyword>
<dbReference type="EMBL" id="FBYC01000004">
    <property type="protein sequence ID" value="CUX81600.1"/>
    <property type="molecule type" value="Genomic_DNA"/>
</dbReference>
<feature type="signal peptide" evidence="2">
    <location>
        <begin position="1"/>
        <end position="34"/>
    </location>
</feature>
<feature type="chain" id="PRO_5045743520" evidence="2">
    <location>
        <begin position="35"/>
        <end position="245"/>
    </location>
</feature>
<dbReference type="InterPro" id="IPR023346">
    <property type="entry name" value="Lysozyme-like_dom_sf"/>
</dbReference>
<reference evidence="4 5" key="1">
    <citation type="submission" date="2016-01" db="EMBL/GenBank/DDBJ databases">
        <authorList>
            <person name="Varghese N."/>
        </authorList>
    </citation>
    <scope>NUCLEOTIDE SEQUENCE [LARGE SCALE GENOMIC DNA]</scope>
    <source>
        <strain evidence="4 5">HL-91</strain>
    </source>
</reference>
<evidence type="ECO:0000259" key="3">
    <source>
        <dbReference type="Pfam" id="PF01464"/>
    </source>
</evidence>
<dbReference type="Gene3D" id="1.10.530.10">
    <property type="match status" value="1"/>
</dbReference>
<accession>A0ABM9VVU2</accession>
<name>A0ABM9VVU2_9RHOB</name>
<dbReference type="InterPro" id="IPR008258">
    <property type="entry name" value="Transglycosylase_SLT_dom_1"/>
</dbReference>
<dbReference type="CDD" id="cd13400">
    <property type="entry name" value="LT_IagB-like"/>
    <property type="match status" value="1"/>
</dbReference>
<gene>
    <name evidence="4" type="ORF">Ga0058931_1862</name>
</gene>
<sequence>MPASRPARYGLKSAWLCFAAASAILIAAFGPALAASDAALCDRAALAAAQRHNVPPDVLRTVALLETGRKQGGAMRPWPWALNAGGQSHWLPDKSGAKATARALLDSGRRNLDFGCFQLNYRWHGENFASLDDMLDPAQNADYAARYLRSHYQRLGDWKEAVGAYHSRNPDHAKRYLARYEGYARQLLPAADLAVNPLAHPTATRPAQTGFALLTGPGAGSRGSLVPASILGGARPLIQLGKTAK</sequence>
<comment type="similarity">
    <text evidence="1">Belongs to the virb1 family.</text>
</comment>
<evidence type="ECO:0000256" key="2">
    <source>
        <dbReference type="SAM" id="SignalP"/>
    </source>
</evidence>
<dbReference type="SUPFAM" id="SSF53955">
    <property type="entry name" value="Lysozyme-like"/>
    <property type="match status" value="1"/>
</dbReference>
<comment type="caution">
    <text evidence="4">The sequence shown here is derived from an EMBL/GenBank/DDBJ whole genome shotgun (WGS) entry which is preliminary data.</text>
</comment>
<protein>
    <submittedName>
        <fullName evidence="4">Transglycosylase SLT domain-containing protein</fullName>
    </submittedName>
</protein>
<dbReference type="Proteomes" id="UP000182045">
    <property type="component" value="Unassembled WGS sequence"/>
</dbReference>
<dbReference type="Pfam" id="PF01464">
    <property type="entry name" value="SLT"/>
    <property type="match status" value="1"/>
</dbReference>
<dbReference type="RefSeq" id="WP_082700156.1">
    <property type="nucleotide sequence ID" value="NZ_FBYC01000004.1"/>
</dbReference>
<proteinExistence type="inferred from homology"/>
<organism evidence="4 5">
    <name type="scientific">Roseibaca calidilacus</name>
    <dbReference type="NCBI Taxonomy" id="1666912"/>
    <lineage>
        <taxon>Bacteria</taxon>
        <taxon>Pseudomonadati</taxon>
        <taxon>Pseudomonadota</taxon>
        <taxon>Alphaproteobacteria</taxon>
        <taxon>Rhodobacterales</taxon>
        <taxon>Paracoccaceae</taxon>
        <taxon>Roseinatronobacter</taxon>
    </lineage>
</organism>
<keyword evidence="5" id="KW-1185">Reference proteome</keyword>